<dbReference type="CDD" id="cd03603">
    <property type="entry name" value="CLECT_VCBS"/>
    <property type="match status" value="1"/>
</dbReference>
<dbReference type="InterPro" id="IPR050111">
    <property type="entry name" value="C-type_lectin/snaclec_domain"/>
</dbReference>
<evidence type="ECO:0000313" key="2">
    <source>
        <dbReference type="EMBL" id="MBC3847348.1"/>
    </source>
</evidence>
<dbReference type="InterPro" id="IPR034007">
    <property type="entry name" value="CTLD_bac"/>
</dbReference>
<dbReference type="InterPro" id="IPR016186">
    <property type="entry name" value="C-type_lectin-like/link_sf"/>
</dbReference>
<evidence type="ECO:0000313" key="3">
    <source>
        <dbReference type="Proteomes" id="UP000607435"/>
    </source>
</evidence>
<sequence>MKEIKYASFLCFIILYSITGYTQNLPPEITVIGEQVYCIEAPIPIVTSAEIIDPDPEDTSLSEIFVQIAEGYEVGEDILTLGGVNPNITSSWNASEGILTLIGPATFAEFEYAVENVFFETSQTEYINDRQISINLSDANYLPSTGHYYIYEPAVGITWTEARDAAASQTYFGLQGYLATITTEEESQLAGEQSAGTGWIGATDEETEGTWKWVTGPEAGQIFWIGTVNGSSPNGEYTFWNTNEPNNLGDEDYAHITAPSVGILGSWNDLTVTGSTDSSNPYHPQGYIVEFGGMPNEPEINLSANSTILMPRIISENISVCGSGDISLSIEASTNDVWWYDSPTSASTLNTGLSYDVNLSISTTFWLLPVVNGCTDNASRYPLTVTVNTLPNVTDVTIFQCEDEVMDGISNFNLSEYNDVIVTDDLGNIDMQFFETIDLSVPIDEENYTNLTNNQTIYALAVNTITNCSAMAEVVLSVNTNSAQNANLSVCDNLEETGMVNFNLSLAEIQILNGETSGVTVFGYYETFNDALLQENQLGSNYTNVEPYNQTIYARLELNGGCYSIAEVNLNVERLPNLLDDETVYYCLNTYPEPLTLYGGIIDDVPNNYSYNWSTGETTINIGINEPGTYTVEVTKPFGCTNERTITVLPSDIAAIETIEVTDLSENNSITVVVSGEGEYVYTLDDENGIYQASNTFENIVSGVHTIFVKDIKNNCGITSEAVSVFGFPKFFTPNGDTVNDTWQIKGFSSQFPMTASVQIFDRFGQILTVLNQNNTSWNGSYNGKLMPASDYWFVAHFLDGRKRNGHFTLKR</sequence>
<dbReference type="PANTHER" id="PTHR22803">
    <property type="entry name" value="MANNOSE, PHOSPHOLIPASE, LECTIN RECEPTOR RELATED"/>
    <property type="match status" value="1"/>
</dbReference>
<name>A0ABR6Y3N8_9FLAO</name>
<dbReference type="SUPFAM" id="SSF56436">
    <property type="entry name" value="C-type lectin-like"/>
    <property type="match status" value="1"/>
</dbReference>
<comment type="caution">
    <text evidence="2">The sequence shown here is derived from an EMBL/GenBank/DDBJ whole genome shotgun (WGS) entry which is preliminary data.</text>
</comment>
<protein>
    <submittedName>
        <fullName evidence="2">T9SS type B sorting domain-containing protein</fullName>
    </submittedName>
</protein>
<dbReference type="NCBIfam" id="TIGR04131">
    <property type="entry name" value="Bac_Flav_CTERM"/>
    <property type="match status" value="1"/>
</dbReference>
<dbReference type="PROSITE" id="PS50041">
    <property type="entry name" value="C_TYPE_LECTIN_2"/>
    <property type="match status" value="1"/>
</dbReference>
<dbReference type="InterPro" id="IPR001304">
    <property type="entry name" value="C-type_lectin-like"/>
</dbReference>
<keyword evidence="3" id="KW-1185">Reference proteome</keyword>
<dbReference type="InterPro" id="IPR044023">
    <property type="entry name" value="Ig_7"/>
</dbReference>
<dbReference type="InterPro" id="IPR026341">
    <property type="entry name" value="T9SS_type_B"/>
</dbReference>
<dbReference type="EMBL" id="JACOME010000003">
    <property type="protein sequence ID" value="MBC3847348.1"/>
    <property type="molecule type" value="Genomic_DNA"/>
</dbReference>
<evidence type="ECO:0000259" key="1">
    <source>
        <dbReference type="PROSITE" id="PS50041"/>
    </source>
</evidence>
<reference evidence="2 3" key="1">
    <citation type="submission" date="2020-08" db="EMBL/GenBank/DDBJ databases">
        <title>Winogradskyella ouciana sp. nov., isolated from the hadal seawater of the Mariana Trench.</title>
        <authorList>
            <person name="He X."/>
        </authorList>
    </citation>
    <scope>NUCLEOTIDE SEQUENCE [LARGE SCALE GENOMIC DNA]</scope>
    <source>
        <strain evidence="2 3">KCTC 22026</strain>
    </source>
</reference>
<organism evidence="2 3">
    <name type="scientific">Winogradskyella echinorum</name>
    <dbReference type="NCBI Taxonomy" id="538189"/>
    <lineage>
        <taxon>Bacteria</taxon>
        <taxon>Pseudomonadati</taxon>
        <taxon>Bacteroidota</taxon>
        <taxon>Flavobacteriia</taxon>
        <taxon>Flavobacteriales</taxon>
        <taxon>Flavobacteriaceae</taxon>
        <taxon>Winogradskyella</taxon>
    </lineage>
</organism>
<dbReference type="Pfam" id="PF19081">
    <property type="entry name" value="Ig_7"/>
    <property type="match status" value="1"/>
</dbReference>
<dbReference type="Pfam" id="PF13585">
    <property type="entry name" value="CHU_C"/>
    <property type="match status" value="1"/>
</dbReference>
<dbReference type="Gene3D" id="3.10.100.10">
    <property type="entry name" value="Mannose-Binding Protein A, subunit A"/>
    <property type="match status" value="1"/>
</dbReference>
<feature type="domain" description="C-type lectin" evidence="1">
    <location>
        <begin position="144"/>
        <end position="269"/>
    </location>
</feature>
<dbReference type="InterPro" id="IPR016187">
    <property type="entry name" value="CTDL_fold"/>
</dbReference>
<dbReference type="Proteomes" id="UP000607435">
    <property type="component" value="Unassembled WGS sequence"/>
</dbReference>
<gene>
    <name evidence="2" type="ORF">H6H04_13200</name>
</gene>
<accession>A0ABR6Y3N8</accession>
<proteinExistence type="predicted"/>
<dbReference type="RefSeq" id="WP_186846454.1">
    <property type="nucleotide sequence ID" value="NZ_JACOME010000003.1"/>
</dbReference>